<gene>
    <name evidence="2" type="ORF">EVAR_55407_1</name>
</gene>
<evidence type="ECO:0000256" key="1">
    <source>
        <dbReference type="SAM" id="MobiDB-lite"/>
    </source>
</evidence>
<dbReference type="AlphaFoldDB" id="A0A4C1YSA2"/>
<protein>
    <submittedName>
        <fullName evidence="2">Uncharacterized protein</fullName>
    </submittedName>
</protein>
<organism evidence="2 3">
    <name type="scientific">Eumeta variegata</name>
    <name type="common">Bagworm moth</name>
    <name type="synonym">Eumeta japonica</name>
    <dbReference type="NCBI Taxonomy" id="151549"/>
    <lineage>
        <taxon>Eukaryota</taxon>
        <taxon>Metazoa</taxon>
        <taxon>Ecdysozoa</taxon>
        <taxon>Arthropoda</taxon>
        <taxon>Hexapoda</taxon>
        <taxon>Insecta</taxon>
        <taxon>Pterygota</taxon>
        <taxon>Neoptera</taxon>
        <taxon>Endopterygota</taxon>
        <taxon>Lepidoptera</taxon>
        <taxon>Glossata</taxon>
        <taxon>Ditrysia</taxon>
        <taxon>Tineoidea</taxon>
        <taxon>Psychidae</taxon>
        <taxon>Oiketicinae</taxon>
        <taxon>Eumeta</taxon>
    </lineage>
</organism>
<keyword evidence="3" id="KW-1185">Reference proteome</keyword>
<accession>A0A4C1YSA2</accession>
<evidence type="ECO:0000313" key="3">
    <source>
        <dbReference type="Proteomes" id="UP000299102"/>
    </source>
</evidence>
<sequence>MKPASRIAAGAATGTSAVRVRAAKGWNGLHGFYIKKKNNNSPSNRYRVSLASAEKTQNLEPGNFTPYYPPPGESAVKRPPRPREN</sequence>
<reference evidence="2 3" key="1">
    <citation type="journal article" date="2019" name="Commun. Biol.">
        <title>The bagworm genome reveals a unique fibroin gene that provides high tensile strength.</title>
        <authorList>
            <person name="Kono N."/>
            <person name="Nakamura H."/>
            <person name="Ohtoshi R."/>
            <person name="Tomita M."/>
            <person name="Numata K."/>
            <person name="Arakawa K."/>
        </authorList>
    </citation>
    <scope>NUCLEOTIDE SEQUENCE [LARGE SCALE GENOMIC DNA]</scope>
</reference>
<comment type="caution">
    <text evidence="2">The sequence shown here is derived from an EMBL/GenBank/DDBJ whole genome shotgun (WGS) entry which is preliminary data.</text>
</comment>
<dbReference type="EMBL" id="BGZK01001344">
    <property type="protein sequence ID" value="GBP77742.1"/>
    <property type="molecule type" value="Genomic_DNA"/>
</dbReference>
<feature type="region of interest" description="Disordered" evidence="1">
    <location>
        <begin position="53"/>
        <end position="85"/>
    </location>
</feature>
<dbReference type="Proteomes" id="UP000299102">
    <property type="component" value="Unassembled WGS sequence"/>
</dbReference>
<proteinExistence type="predicted"/>
<name>A0A4C1YSA2_EUMVA</name>
<evidence type="ECO:0000313" key="2">
    <source>
        <dbReference type="EMBL" id="GBP77742.1"/>
    </source>
</evidence>